<organism evidence="2 3">
    <name type="scientific">Saliniradius amylolyticus</name>
    <dbReference type="NCBI Taxonomy" id="2183582"/>
    <lineage>
        <taxon>Bacteria</taxon>
        <taxon>Pseudomonadati</taxon>
        <taxon>Pseudomonadota</taxon>
        <taxon>Gammaproteobacteria</taxon>
        <taxon>Alteromonadales</taxon>
        <taxon>Alteromonadaceae</taxon>
        <taxon>Saliniradius</taxon>
    </lineage>
</organism>
<evidence type="ECO:0000256" key="1">
    <source>
        <dbReference type="SAM" id="SignalP"/>
    </source>
</evidence>
<feature type="signal peptide" evidence="1">
    <location>
        <begin position="1"/>
        <end position="19"/>
    </location>
</feature>
<keyword evidence="1" id="KW-0732">Signal</keyword>
<evidence type="ECO:0008006" key="4">
    <source>
        <dbReference type="Google" id="ProtNLM"/>
    </source>
</evidence>
<dbReference type="Pfam" id="PF09694">
    <property type="entry name" value="Gcw_chp"/>
    <property type="match status" value="1"/>
</dbReference>
<sequence length="229" mass="25693">MKKLTLISALVIASTPAVADWSSTVNLTSDYTFNGVSQTQNDPALQVSLDYAGEEGFYAGAWTSNVDFGEFADLEFDVYAGQYRQLTDELGVDYGIAYYSYHGSSDSSDGNYPEVYSKFNYASALGTSEMNLWYSWDYFGTDAGHSIIELAHTFSLADGHDLRLSWDESASQDKADYQWGTHSSYRHWRAAYMTSYKGFNFSLAYEDTTLDWDTADERVVASVSRTFSF</sequence>
<name>A0A2S2E3I5_9ALTE</name>
<dbReference type="EMBL" id="CP029347">
    <property type="protein sequence ID" value="AWL12208.1"/>
    <property type="molecule type" value="Genomic_DNA"/>
</dbReference>
<dbReference type="Proteomes" id="UP000245728">
    <property type="component" value="Chromosome"/>
</dbReference>
<dbReference type="NCBIfam" id="TIGR02001">
    <property type="entry name" value="gcw_chp"/>
    <property type="match status" value="1"/>
</dbReference>
<evidence type="ECO:0000313" key="3">
    <source>
        <dbReference type="Proteomes" id="UP000245728"/>
    </source>
</evidence>
<accession>A0A2S2E3I5</accession>
<gene>
    <name evidence="2" type="ORF">HMF8227_01735</name>
</gene>
<feature type="chain" id="PRO_5015472828" description="Periplasmic or outer membrane protein" evidence="1">
    <location>
        <begin position="20"/>
        <end position="229"/>
    </location>
</feature>
<dbReference type="OrthoDB" id="9793561at2"/>
<keyword evidence="3" id="KW-1185">Reference proteome</keyword>
<dbReference type="InterPro" id="IPR010239">
    <property type="entry name" value="CHP02001"/>
</dbReference>
<dbReference type="AlphaFoldDB" id="A0A2S2E3I5"/>
<dbReference type="RefSeq" id="WP_109339803.1">
    <property type="nucleotide sequence ID" value="NZ_CP029347.1"/>
</dbReference>
<protein>
    <recommendedName>
        <fullName evidence="4">Periplasmic or outer membrane protein</fullName>
    </recommendedName>
</protein>
<dbReference type="KEGG" id="salh:HMF8227_01735"/>
<evidence type="ECO:0000313" key="2">
    <source>
        <dbReference type="EMBL" id="AWL12208.1"/>
    </source>
</evidence>
<reference evidence="2 3" key="1">
    <citation type="submission" date="2018-05" db="EMBL/GenBank/DDBJ databases">
        <title>Salinimonas sp. HMF8227 Genome sequencing and assembly.</title>
        <authorList>
            <person name="Kang H."/>
            <person name="Kang J."/>
            <person name="Cha I."/>
            <person name="Kim H."/>
            <person name="Joh K."/>
        </authorList>
    </citation>
    <scope>NUCLEOTIDE SEQUENCE [LARGE SCALE GENOMIC DNA]</scope>
    <source>
        <strain evidence="2 3">HMF8227</strain>
    </source>
</reference>
<proteinExistence type="predicted"/>